<dbReference type="AlphaFoldDB" id="A0ABD3AB60"/>
<sequence length="301" mass="32667">MTLKEENVRNFPNDLREISMNDANKSVGKIFSSNIEHPLVKLPRGEVNFGRRNLRNNMLVNIVMGKNMDVGMFHDEGGGSDGESGVSGVRRHGVGIGGLIEVGLGGVSGEGICGVGLGGASGEGIHGVSVGGVSEERNNLVKKDINFSQDVIRGSPLGGGPLNSDLPIDPHEPSNESSTTYSNGIPPRSCYPPLDILWKSMFPGRPPLAGASTSKIQFHLSSFSTRLTRMLPLHPQPRQLRISQPKVVHETGSENEDNLGNRSEVETDEEVEEKTEEEVERETEEDVEHESEDVIPLPYKK</sequence>
<feature type="compositionally biased region" description="Acidic residues" evidence="1">
    <location>
        <begin position="266"/>
        <end position="293"/>
    </location>
</feature>
<dbReference type="Proteomes" id="UP001630127">
    <property type="component" value="Unassembled WGS sequence"/>
</dbReference>
<gene>
    <name evidence="2" type="ORF">ACH5RR_008115</name>
</gene>
<reference evidence="2 3" key="1">
    <citation type="submission" date="2024-11" db="EMBL/GenBank/DDBJ databases">
        <title>A near-complete genome assembly of Cinchona calisaya.</title>
        <authorList>
            <person name="Lian D.C."/>
            <person name="Zhao X.W."/>
            <person name="Wei L."/>
        </authorList>
    </citation>
    <scope>NUCLEOTIDE SEQUENCE [LARGE SCALE GENOMIC DNA]</scope>
    <source>
        <tissue evidence="2">Nenye</tissue>
    </source>
</reference>
<name>A0ABD3AB60_9GENT</name>
<feature type="region of interest" description="Disordered" evidence="1">
    <location>
        <begin position="152"/>
        <end position="186"/>
    </location>
</feature>
<organism evidence="2 3">
    <name type="scientific">Cinchona calisaya</name>
    <dbReference type="NCBI Taxonomy" id="153742"/>
    <lineage>
        <taxon>Eukaryota</taxon>
        <taxon>Viridiplantae</taxon>
        <taxon>Streptophyta</taxon>
        <taxon>Embryophyta</taxon>
        <taxon>Tracheophyta</taxon>
        <taxon>Spermatophyta</taxon>
        <taxon>Magnoliopsida</taxon>
        <taxon>eudicotyledons</taxon>
        <taxon>Gunneridae</taxon>
        <taxon>Pentapetalae</taxon>
        <taxon>asterids</taxon>
        <taxon>lamiids</taxon>
        <taxon>Gentianales</taxon>
        <taxon>Rubiaceae</taxon>
        <taxon>Cinchonoideae</taxon>
        <taxon>Cinchoneae</taxon>
        <taxon>Cinchona</taxon>
    </lineage>
</organism>
<evidence type="ECO:0000313" key="3">
    <source>
        <dbReference type="Proteomes" id="UP001630127"/>
    </source>
</evidence>
<accession>A0ABD3AB60</accession>
<dbReference type="EMBL" id="JBJUIK010000004">
    <property type="protein sequence ID" value="KAL3528793.1"/>
    <property type="molecule type" value="Genomic_DNA"/>
</dbReference>
<protein>
    <submittedName>
        <fullName evidence="2">Uncharacterized protein</fullName>
    </submittedName>
</protein>
<comment type="caution">
    <text evidence="2">The sequence shown here is derived from an EMBL/GenBank/DDBJ whole genome shotgun (WGS) entry which is preliminary data.</text>
</comment>
<evidence type="ECO:0000313" key="2">
    <source>
        <dbReference type="EMBL" id="KAL3528793.1"/>
    </source>
</evidence>
<evidence type="ECO:0000256" key="1">
    <source>
        <dbReference type="SAM" id="MobiDB-lite"/>
    </source>
</evidence>
<keyword evidence="3" id="KW-1185">Reference proteome</keyword>
<feature type="region of interest" description="Disordered" evidence="1">
    <location>
        <begin position="234"/>
        <end position="301"/>
    </location>
</feature>
<proteinExistence type="predicted"/>